<evidence type="ECO:0000313" key="1">
    <source>
        <dbReference type="EMBL" id="KER33813.1"/>
    </source>
</evidence>
<sequence length="165" mass="18756">MTALSFNRGPGPMTSYFKESNYFTKEDLHSSPAELCMVQLYVYPVNWFLLLEQSTIHPSYSSIHLFELLVSPIRRPTQKRHASTDLPSAPLAFERHDATKEPPKSHYDGHFNVTTLHSKYFRAGKHDTVSIDCLKLAFIEALTAMLSSPTTHQHPHLLKLPIPPT</sequence>
<dbReference type="RefSeq" id="XP_009162544.1">
    <property type="nucleotide sequence ID" value="XM_009164280.1"/>
</dbReference>
<dbReference type="GeneID" id="20326724"/>
<evidence type="ECO:0000313" key="2">
    <source>
        <dbReference type="Proteomes" id="UP000054324"/>
    </source>
</evidence>
<dbReference type="Proteomes" id="UP000054324">
    <property type="component" value="Unassembled WGS sequence"/>
</dbReference>
<dbReference type="AlphaFoldDB" id="A0A075A274"/>
<keyword evidence="2" id="KW-1185">Reference proteome</keyword>
<proteinExistence type="predicted"/>
<accession>A0A075A274</accession>
<dbReference type="EMBL" id="KL596622">
    <property type="protein sequence ID" value="KER33813.1"/>
    <property type="molecule type" value="Genomic_DNA"/>
</dbReference>
<name>A0A075A274_OPIVI</name>
<dbReference type="KEGG" id="ovi:T265_12556"/>
<dbReference type="CTD" id="20326724"/>
<protein>
    <submittedName>
        <fullName evidence="1">Uncharacterized protein</fullName>
    </submittedName>
</protein>
<organism evidence="1 2">
    <name type="scientific">Opisthorchis viverrini</name>
    <name type="common">Southeast Asian liver fluke</name>
    <dbReference type="NCBI Taxonomy" id="6198"/>
    <lineage>
        <taxon>Eukaryota</taxon>
        <taxon>Metazoa</taxon>
        <taxon>Spiralia</taxon>
        <taxon>Lophotrochozoa</taxon>
        <taxon>Platyhelminthes</taxon>
        <taxon>Trematoda</taxon>
        <taxon>Digenea</taxon>
        <taxon>Opisthorchiida</taxon>
        <taxon>Opisthorchiata</taxon>
        <taxon>Opisthorchiidae</taxon>
        <taxon>Opisthorchis</taxon>
    </lineage>
</organism>
<reference evidence="1 2" key="1">
    <citation type="submission" date="2013-11" db="EMBL/GenBank/DDBJ databases">
        <title>Opisthorchis viverrini - life in the bile duct.</title>
        <authorList>
            <person name="Young N.D."/>
            <person name="Nagarajan N."/>
            <person name="Lin S.J."/>
            <person name="Korhonen P.K."/>
            <person name="Jex A.R."/>
            <person name="Hall R.S."/>
            <person name="Safavi-Hemami H."/>
            <person name="Kaewkong W."/>
            <person name="Bertrand D."/>
            <person name="Gao S."/>
            <person name="Seet Q."/>
            <person name="Wongkham S."/>
            <person name="Teh B.T."/>
            <person name="Wongkham C."/>
            <person name="Intapan P.M."/>
            <person name="Maleewong W."/>
            <person name="Yang X."/>
            <person name="Hu M."/>
            <person name="Wang Z."/>
            <person name="Hofmann A."/>
            <person name="Sternberg P.W."/>
            <person name="Tan P."/>
            <person name="Wang J."/>
            <person name="Gasser R.B."/>
        </authorList>
    </citation>
    <scope>NUCLEOTIDE SEQUENCE [LARGE SCALE GENOMIC DNA]</scope>
</reference>
<gene>
    <name evidence="1" type="ORF">T265_12556</name>
</gene>